<evidence type="ECO:0000256" key="2">
    <source>
        <dbReference type="SAM" id="MobiDB-lite"/>
    </source>
</evidence>
<evidence type="ECO:0000313" key="4">
    <source>
        <dbReference type="Proteomes" id="UP000245119"/>
    </source>
</evidence>
<dbReference type="AlphaFoldDB" id="A0A2T7NIB6"/>
<organism evidence="3 4">
    <name type="scientific">Pomacea canaliculata</name>
    <name type="common">Golden apple snail</name>
    <dbReference type="NCBI Taxonomy" id="400727"/>
    <lineage>
        <taxon>Eukaryota</taxon>
        <taxon>Metazoa</taxon>
        <taxon>Spiralia</taxon>
        <taxon>Lophotrochozoa</taxon>
        <taxon>Mollusca</taxon>
        <taxon>Gastropoda</taxon>
        <taxon>Caenogastropoda</taxon>
        <taxon>Architaenioglossa</taxon>
        <taxon>Ampullarioidea</taxon>
        <taxon>Ampullariidae</taxon>
        <taxon>Pomacea</taxon>
    </lineage>
</organism>
<protein>
    <submittedName>
        <fullName evidence="3">Uncharacterized protein</fullName>
    </submittedName>
</protein>
<dbReference type="GO" id="GO:0007034">
    <property type="term" value="P:vacuolar transport"/>
    <property type="evidence" value="ECO:0007669"/>
    <property type="project" value="InterPro"/>
</dbReference>
<dbReference type="OrthoDB" id="10266568at2759"/>
<accession>A0A2T7NIB6</accession>
<reference evidence="3 4" key="1">
    <citation type="submission" date="2018-04" db="EMBL/GenBank/DDBJ databases">
        <title>The genome of golden apple snail Pomacea canaliculata provides insight into stress tolerance and invasive adaptation.</title>
        <authorList>
            <person name="Liu C."/>
            <person name="Liu B."/>
            <person name="Ren Y."/>
            <person name="Zhang Y."/>
            <person name="Wang H."/>
            <person name="Li S."/>
            <person name="Jiang F."/>
            <person name="Yin L."/>
            <person name="Zhang G."/>
            <person name="Qian W."/>
            <person name="Fan W."/>
        </authorList>
    </citation>
    <scope>NUCLEOTIDE SEQUENCE [LARGE SCALE GENOMIC DNA]</scope>
    <source>
        <strain evidence="3">SZHN2017</strain>
        <tissue evidence="3">Muscle</tissue>
    </source>
</reference>
<name>A0A2T7NIB6_POMCA</name>
<feature type="region of interest" description="Disordered" evidence="2">
    <location>
        <begin position="172"/>
        <end position="199"/>
    </location>
</feature>
<dbReference type="PANTHER" id="PTHR10476">
    <property type="entry name" value="CHARGED MULTIVESICULAR BODY PROTEIN"/>
    <property type="match status" value="1"/>
</dbReference>
<proteinExistence type="inferred from homology"/>
<comment type="caution">
    <text evidence="3">The sequence shown here is derived from an EMBL/GenBank/DDBJ whole genome shotgun (WGS) entry which is preliminary data.</text>
</comment>
<dbReference type="Pfam" id="PF03357">
    <property type="entry name" value="Snf7"/>
    <property type="match status" value="1"/>
</dbReference>
<gene>
    <name evidence="3" type="ORF">C0Q70_19077</name>
</gene>
<comment type="similarity">
    <text evidence="1">Belongs to the SNF7 family.</text>
</comment>
<sequence length="199" mass="22493">MEDMIFQLRFTTRQLERLAAKSEKEQKLQQTKVKKALQQKNIEGAKIYAENAIRKKNEGLNYLRFAARVDAVQAKVQTAMSMKTVAKDIQGVCKSLDKAMASMDLQKIDQIMSKFEKQFEDLDVRTSTMESSMGAAMTLSTPQDQVEALIQQVAEESGLEVIDQLKDLKTPAASVATTSKTQDQEREDDLTRRLQALRN</sequence>
<evidence type="ECO:0000313" key="3">
    <source>
        <dbReference type="EMBL" id="PVD20914.1"/>
    </source>
</evidence>
<dbReference type="InterPro" id="IPR005024">
    <property type="entry name" value="Snf7_fam"/>
</dbReference>
<evidence type="ECO:0000256" key="1">
    <source>
        <dbReference type="ARBA" id="ARBA00006190"/>
    </source>
</evidence>
<dbReference type="OMA" id="DMIFQLR"/>
<dbReference type="Gene3D" id="6.10.140.1230">
    <property type="match status" value="1"/>
</dbReference>
<dbReference type="STRING" id="400727.A0A2T7NIB6"/>
<dbReference type="EMBL" id="PZQS01000012">
    <property type="protein sequence ID" value="PVD20914.1"/>
    <property type="molecule type" value="Genomic_DNA"/>
</dbReference>
<keyword evidence="4" id="KW-1185">Reference proteome</keyword>
<dbReference type="Proteomes" id="UP000245119">
    <property type="component" value="Linkage Group LG12"/>
</dbReference>